<gene>
    <name evidence="1" type="ORF">PsAD2_00322</name>
</gene>
<dbReference type="RefSeq" id="WP_208979439.1">
    <property type="nucleotide sequence ID" value="NZ_FOFM01000004.1"/>
</dbReference>
<sequence length="165" mass="18526">MEKYISLEKQMCFGIALALSLTMLSPANSQFINRDNLSNPFADNKRLSTIRTIAIDSLRALNDAIEGDFCTKRYGTGYKVYPDPNGQQGQFVTDMGHKFFLYARSEVREDHIYAEHSQLLTTFPGDPDKQFEVTQYVTGFIDSKIYSGVFSDGSCSGKFTVVDAK</sequence>
<dbReference type="EMBL" id="LMCB01000002">
    <property type="protein sequence ID" value="KZL21893.1"/>
    <property type="molecule type" value="Genomic_DNA"/>
</dbReference>
<keyword evidence="2" id="KW-1185">Reference proteome</keyword>
<proteinExistence type="predicted"/>
<evidence type="ECO:0000313" key="1">
    <source>
        <dbReference type="EMBL" id="KZL21893.1"/>
    </source>
</evidence>
<organism evidence="1 2">
    <name type="scientific">Pseudovibrio axinellae</name>
    <dbReference type="NCBI Taxonomy" id="989403"/>
    <lineage>
        <taxon>Bacteria</taxon>
        <taxon>Pseudomonadati</taxon>
        <taxon>Pseudomonadota</taxon>
        <taxon>Alphaproteobacteria</taxon>
        <taxon>Hyphomicrobiales</taxon>
        <taxon>Stappiaceae</taxon>
        <taxon>Pseudovibrio</taxon>
    </lineage>
</organism>
<dbReference type="Proteomes" id="UP000076577">
    <property type="component" value="Unassembled WGS sequence"/>
</dbReference>
<reference evidence="1 2" key="1">
    <citation type="journal article" date="2016" name="Front. Microbiol.">
        <title>Comparative Genomic Analysis Reveals a Diverse Repertoire of Genes Involved in Prokaryote-Eukaryote Interactions within the Pseudovibrio Genus.</title>
        <authorList>
            <person name="Romano S."/>
            <person name="Fernandez-Guerra A."/>
            <person name="Reen F.J."/>
            <person name="Glockner F.O."/>
            <person name="Crowley S.P."/>
            <person name="O'Sullivan O."/>
            <person name="Cotter P.D."/>
            <person name="Adams C."/>
            <person name="Dobson A.D."/>
            <person name="O'Gara F."/>
        </authorList>
    </citation>
    <scope>NUCLEOTIDE SEQUENCE [LARGE SCALE GENOMIC DNA]</scope>
    <source>
        <strain evidence="1 2">Ad2</strain>
    </source>
</reference>
<evidence type="ECO:0000313" key="2">
    <source>
        <dbReference type="Proteomes" id="UP000076577"/>
    </source>
</evidence>
<name>A0A166B506_9HYPH</name>
<dbReference type="AlphaFoldDB" id="A0A166B506"/>
<comment type="caution">
    <text evidence="1">The sequence shown here is derived from an EMBL/GenBank/DDBJ whole genome shotgun (WGS) entry which is preliminary data.</text>
</comment>
<protein>
    <submittedName>
        <fullName evidence="1">Uncharacterized protein</fullName>
    </submittedName>
</protein>
<dbReference type="PATRIC" id="fig|989403.3.peg.341"/>
<accession>A0A166B506</accession>